<dbReference type="KEGG" id="fbr:FBFL15_0883"/>
<evidence type="ECO:0000313" key="3">
    <source>
        <dbReference type="Proteomes" id="UP000009186"/>
    </source>
</evidence>
<dbReference type="AlphaFoldDB" id="G2Z751"/>
<accession>G2Z751</accession>
<dbReference type="eggNOG" id="ENOG5030DT9">
    <property type="taxonomic scope" value="Bacteria"/>
</dbReference>
<dbReference type="EMBL" id="FQ859183">
    <property type="protein sequence ID" value="CCB68985.1"/>
    <property type="molecule type" value="Genomic_DNA"/>
</dbReference>
<proteinExistence type="predicted"/>
<keyword evidence="1" id="KW-0472">Membrane</keyword>
<gene>
    <name evidence="2" type="ordered locus">FBFL15_0883</name>
</gene>
<evidence type="ECO:0000313" key="2">
    <source>
        <dbReference type="EMBL" id="CCB68985.1"/>
    </source>
</evidence>
<dbReference type="HOGENOM" id="CLU_896434_0_0_10"/>
<keyword evidence="3" id="KW-1185">Reference proteome</keyword>
<name>G2Z751_FLABF</name>
<evidence type="ECO:0000256" key="1">
    <source>
        <dbReference type="SAM" id="Phobius"/>
    </source>
</evidence>
<dbReference type="Proteomes" id="UP000009186">
    <property type="component" value="Chromosome"/>
</dbReference>
<keyword evidence="1" id="KW-1133">Transmembrane helix</keyword>
<protein>
    <submittedName>
        <fullName evidence="2">Uncharacterized protein</fullName>
    </submittedName>
</protein>
<organism evidence="2 3">
    <name type="scientific">Flavobacterium branchiophilum (strain FL-15)</name>
    <dbReference type="NCBI Taxonomy" id="1034807"/>
    <lineage>
        <taxon>Bacteria</taxon>
        <taxon>Pseudomonadati</taxon>
        <taxon>Bacteroidota</taxon>
        <taxon>Flavobacteriia</taxon>
        <taxon>Flavobacteriales</taxon>
        <taxon>Flavobacteriaceae</taxon>
        <taxon>Flavobacterium</taxon>
    </lineage>
</organism>
<sequence>MTNHFIVNNISIEKAVIKDFLISSRKVEAVKYIMEKAGIGLASAKEIVEIFQELKIDNYDNKDVFKEIFNNSDSFQTYNNGNDSINPQKPKLSFLKKSLLFLGIVIFGVFLFLKYYIGFQHVERHWRDLQSVLFDNQNTSFEAEQTQIADTTVVAQEAIESPTDLRRWESWSEVDIPKEVQEEIERYKKRDFSKLVVSEEAPTDKEAEEAIVHYYKDEVVSLLQKENAHIKIGTCYKAPLQQSNDGDLEITRVTAMVSAFNKTRGNLGNIQLPLNVIYDFVKFQSDPETWYITDFSQNIPYDKKLNKEMW</sequence>
<keyword evidence="1" id="KW-0812">Transmembrane</keyword>
<dbReference type="RefSeq" id="WP_014083455.1">
    <property type="nucleotide sequence ID" value="NC_016001.1"/>
</dbReference>
<reference evidence="2 3" key="1">
    <citation type="journal article" date="2011" name="Appl. Environ. Microbiol.">
        <title>Complete genome sequence of the fish pathogen Flavobacterium branchiophilum.</title>
        <authorList>
            <consortium name="1:IP"/>
            <consortium name="Microbial Evolutionary Genomics,F-75015 Paris"/>
            <consortium name="France 2:CNRS"/>
            <consortium name="URA2171"/>
            <consortium name="F-75015 Paris,France 3:Unite de Virologie et Immunologie Mol."/>
            <consortium name="INRA,78352 Jouy en Josas Cedex"/>
            <consortium name="France. 4:Unite de Mathemathique"/>
            <consortium name="Informatique et Genome,INRA"/>
            <consortium name="78352 Jouy en Josas Cedex"/>
            <consortium name="France. 5:CEA/Genoscope"/>
            <consortium name="Evry"/>
            <consortium name="France"/>
            <person name="Touchon M."/>
            <person name="Barbier P."/>
            <person name="Bernardet J.F."/>
            <person name="Loux V."/>
            <person name="Vacherie B."/>
            <person name="Barbe V."/>
            <person name="Rocha E.P."/>
            <person name="Duchaud E."/>
        </authorList>
    </citation>
    <scope>NUCLEOTIDE SEQUENCE [LARGE SCALE GENOMIC DNA]</scope>
    <source>
        <strain evidence="2 3">FL-15</strain>
    </source>
</reference>
<feature type="transmembrane region" description="Helical" evidence="1">
    <location>
        <begin position="99"/>
        <end position="117"/>
    </location>
</feature>